<dbReference type="Proteomes" id="UP000244722">
    <property type="component" value="Unassembled WGS sequence"/>
</dbReference>
<evidence type="ECO:0000256" key="7">
    <source>
        <dbReference type="ARBA" id="ARBA00023242"/>
    </source>
</evidence>
<evidence type="ECO:0000256" key="1">
    <source>
        <dbReference type="ARBA" id="ARBA00004123"/>
    </source>
</evidence>
<dbReference type="CDD" id="cd04369">
    <property type="entry name" value="Bromodomain"/>
    <property type="match status" value="1"/>
</dbReference>
<dbReference type="GO" id="GO:0006368">
    <property type="term" value="P:transcription elongation by RNA polymerase II"/>
    <property type="evidence" value="ECO:0007669"/>
    <property type="project" value="TreeGrafter"/>
</dbReference>
<evidence type="ECO:0000256" key="8">
    <source>
        <dbReference type="PROSITE-ProRule" id="PRU00035"/>
    </source>
</evidence>
<dbReference type="Gene3D" id="1.20.920.10">
    <property type="entry name" value="Bromodomain-like"/>
    <property type="match status" value="1"/>
</dbReference>
<dbReference type="OrthoDB" id="1742084at2759"/>
<gene>
    <name evidence="11" type="ORF">B9Z19DRAFT_1005393</name>
</gene>
<dbReference type="EMBL" id="NESQ01000395">
    <property type="protein sequence ID" value="PUU73256.1"/>
    <property type="molecule type" value="Genomic_DNA"/>
</dbReference>
<dbReference type="InterPro" id="IPR054551">
    <property type="entry name" value="RSC4_Ig-like"/>
</dbReference>
<evidence type="ECO:0000256" key="5">
    <source>
        <dbReference type="ARBA" id="ARBA00023117"/>
    </source>
</evidence>
<dbReference type="GO" id="GO:0016586">
    <property type="term" value="C:RSC-type complex"/>
    <property type="evidence" value="ECO:0007669"/>
    <property type="project" value="InterPro"/>
</dbReference>
<keyword evidence="2" id="KW-0677">Repeat</keyword>
<comment type="subcellular location">
    <subcellularLocation>
        <location evidence="1">Nucleus</location>
    </subcellularLocation>
</comment>
<feature type="compositionally biased region" description="Polar residues" evidence="9">
    <location>
        <begin position="45"/>
        <end position="57"/>
    </location>
</feature>
<comment type="caution">
    <text evidence="11">The sequence shown here is derived from an EMBL/GenBank/DDBJ whole genome shotgun (WGS) entry which is preliminary data.</text>
</comment>
<keyword evidence="3" id="KW-0156">Chromatin regulator</keyword>
<feature type="region of interest" description="Disordered" evidence="9">
    <location>
        <begin position="33"/>
        <end position="57"/>
    </location>
</feature>
<evidence type="ECO:0000256" key="6">
    <source>
        <dbReference type="ARBA" id="ARBA00023163"/>
    </source>
</evidence>
<keyword evidence="5 8" id="KW-0103">Bromodomain</keyword>
<dbReference type="PANTHER" id="PTHR16062:SF19">
    <property type="entry name" value="PROTEIN POLYBROMO-1"/>
    <property type="match status" value="1"/>
</dbReference>
<evidence type="ECO:0000256" key="4">
    <source>
        <dbReference type="ARBA" id="ARBA00023015"/>
    </source>
</evidence>
<dbReference type="GO" id="GO:0003682">
    <property type="term" value="F:chromatin binding"/>
    <property type="evidence" value="ECO:0007669"/>
    <property type="project" value="TreeGrafter"/>
</dbReference>
<feature type="region of interest" description="Disordered" evidence="9">
    <location>
        <begin position="192"/>
        <end position="427"/>
    </location>
</feature>
<reference evidence="11 12" key="1">
    <citation type="submission" date="2017-04" db="EMBL/GenBank/DDBJ databases">
        <title>Draft genome sequence of Tuber borchii Vittad., a whitish edible truffle.</title>
        <authorList>
            <consortium name="DOE Joint Genome Institute"/>
            <person name="Murat C."/>
            <person name="Kuo A."/>
            <person name="Barry K.W."/>
            <person name="Clum A."/>
            <person name="Dockter R.B."/>
            <person name="Fauchery L."/>
            <person name="Iotti M."/>
            <person name="Kohler A."/>
            <person name="Labutti K."/>
            <person name="Lindquist E.A."/>
            <person name="Lipzen A."/>
            <person name="Ohm R.A."/>
            <person name="Wang M."/>
            <person name="Grigoriev I.V."/>
            <person name="Zambonelli A."/>
            <person name="Martin F.M."/>
        </authorList>
    </citation>
    <scope>NUCLEOTIDE SEQUENCE [LARGE SCALE GENOMIC DNA]</scope>
    <source>
        <strain evidence="11 12">Tbo3840</strain>
    </source>
</reference>
<dbReference type="Pfam" id="PF22994">
    <property type="entry name" value="RSC4_Ig_like"/>
    <property type="match status" value="1"/>
</dbReference>
<keyword evidence="6" id="KW-0804">Transcription</keyword>
<dbReference type="Pfam" id="PF00439">
    <property type="entry name" value="Bromodomain"/>
    <property type="match status" value="1"/>
</dbReference>
<evidence type="ECO:0000259" key="10">
    <source>
        <dbReference type="PROSITE" id="PS50014"/>
    </source>
</evidence>
<evidence type="ECO:0000313" key="11">
    <source>
        <dbReference type="EMBL" id="PUU73256.1"/>
    </source>
</evidence>
<dbReference type="InterPro" id="IPR036427">
    <property type="entry name" value="Bromodomain-like_sf"/>
</dbReference>
<feature type="compositionally biased region" description="Basic and acidic residues" evidence="9">
    <location>
        <begin position="418"/>
        <end position="427"/>
    </location>
</feature>
<dbReference type="STRING" id="42251.A0A2T6ZCT4"/>
<evidence type="ECO:0000313" key="12">
    <source>
        <dbReference type="Proteomes" id="UP000244722"/>
    </source>
</evidence>
<feature type="region of interest" description="Disordered" evidence="9">
    <location>
        <begin position="503"/>
        <end position="528"/>
    </location>
</feature>
<proteinExistence type="predicted"/>
<dbReference type="AlphaFoldDB" id="A0A2T6ZCT4"/>
<dbReference type="SMART" id="SM00297">
    <property type="entry name" value="BROMO"/>
    <property type="match status" value="1"/>
</dbReference>
<protein>
    <recommendedName>
        <fullName evidence="10">Bromo domain-containing protein</fullName>
    </recommendedName>
</protein>
<dbReference type="PROSITE" id="PS50014">
    <property type="entry name" value="BROMODOMAIN_2"/>
    <property type="match status" value="1"/>
</dbReference>
<dbReference type="InterPro" id="IPR018359">
    <property type="entry name" value="Bromodomain_CS"/>
</dbReference>
<feature type="compositionally biased region" description="Polar residues" evidence="9">
    <location>
        <begin position="335"/>
        <end position="352"/>
    </location>
</feature>
<evidence type="ECO:0000256" key="9">
    <source>
        <dbReference type="SAM" id="MobiDB-lite"/>
    </source>
</evidence>
<sequence length="587" mass="63259">MCQNAAGYNKPKSQVHSDSMRIRNVVEGFIAEQSNRHVKKEDETAQANHGRQVSGRNAKNDLAALQQAQNEIIDELLTFTDEKGESVAHFFVNLPSKKLHGEYFRVIKQPISLNLIKKRIALGEYPTWAEFESAVHLIRTNAEEYNDEQSSIVEDVRKLDAQFHKLLGEAKAKVGNTGGGGSGIRLRLNVHQAQSPPQEPAPTPRGPRIKLNIGSRRESAVDSPSVASRSSPPPSQRAPRVPKKPPVNGLRATRAAPVDGPSPSLESPVTAQTNGARPVRGRSNDSPSKPPQGSKKEPTPPTPVTSLPPLAAPRDQKDLLVLPASQSPRPGAGSMTPSTQSGRSRSPANDSITLRARSTPRTPQPQASSPAPNLAMPPPPQRHSATPVPNGHSPVPQLNASTSAPPALPQPKPNAGPEEPRYRPDGKDASTAIISSVRLAAALNGIDSKFSQELLPDDRKLMTQFSIHLPPEAVAVVFTPVLSTANLHNRAYKLTVELRVNNTTPKLLNPNPSLQKKKEEPPYEFRPNPGSVSTLECTLVTTAQRPTVNGTSNGVNGTTNGTVNGANGAFGNWEMERFRIFFSFLPA</sequence>
<evidence type="ECO:0000256" key="3">
    <source>
        <dbReference type="ARBA" id="ARBA00022853"/>
    </source>
</evidence>
<accession>A0A2T6ZCT4</accession>
<dbReference type="PANTHER" id="PTHR16062">
    <property type="entry name" value="SWI/SNF-RELATED"/>
    <property type="match status" value="1"/>
</dbReference>
<feature type="domain" description="Bromo" evidence="10">
    <location>
        <begin position="83"/>
        <end position="153"/>
    </location>
</feature>
<keyword evidence="4" id="KW-0805">Transcription regulation</keyword>
<feature type="compositionally biased region" description="Polar residues" evidence="9">
    <location>
        <begin position="264"/>
        <end position="275"/>
    </location>
</feature>
<name>A0A2T6ZCT4_TUBBO</name>
<feature type="compositionally biased region" description="Low complexity" evidence="9">
    <location>
        <begin position="503"/>
        <end position="512"/>
    </location>
</feature>
<evidence type="ECO:0000256" key="2">
    <source>
        <dbReference type="ARBA" id="ARBA00022737"/>
    </source>
</evidence>
<keyword evidence="12" id="KW-1185">Reference proteome</keyword>
<dbReference type="SUPFAM" id="SSF47370">
    <property type="entry name" value="Bromodomain"/>
    <property type="match status" value="1"/>
</dbReference>
<dbReference type="PROSITE" id="PS00633">
    <property type="entry name" value="BROMODOMAIN_1"/>
    <property type="match status" value="1"/>
</dbReference>
<feature type="compositionally biased region" description="Low complexity" evidence="9">
    <location>
        <begin position="221"/>
        <end position="230"/>
    </location>
</feature>
<keyword evidence="7" id="KW-0539">Nucleus</keyword>
<dbReference type="InterPro" id="IPR001487">
    <property type="entry name" value="Bromodomain"/>
</dbReference>
<organism evidence="11 12">
    <name type="scientific">Tuber borchii</name>
    <name type="common">White truffle</name>
    <dbReference type="NCBI Taxonomy" id="42251"/>
    <lineage>
        <taxon>Eukaryota</taxon>
        <taxon>Fungi</taxon>
        <taxon>Dikarya</taxon>
        <taxon>Ascomycota</taxon>
        <taxon>Pezizomycotina</taxon>
        <taxon>Pezizomycetes</taxon>
        <taxon>Pezizales</taxon>
        <taxon>Tuberaceae</taxon>
        <taxon>Tuber</taxon>
    </lineage>
</organism>
<feature type="compositionally biased region" description="Low complexity" evidence="9">
    <location>
        <begin position="304"/>
        <end position="313"/>
    </location>
</feature>
<dbReference type="GO" id="GO:0006338">
    <property type="term" value="P:chromatin remodeling"/>
    <property type="evidence" value="ECO:0007669"/>
    <property type="project" value="InterPro"/>
</dbReference>
<dbReference type="InterPro" id="IPR037382">
    <property type="entry name" value="Rsc/polybromo"/>
</dbReference>